<protein>
    <recommendedName>
        <fullName evidence="5">WW domain-containing oxidoreductase</fullName>
    </recommendedName>
</protein>
<dbReference type="Pfam" id="PF00106">
    <property type="entry name" value="adh_short"/>
    <property type="match status" value="1"/>
</dbReference>
<comment type="caution">
    <text evidence="3">The sequence shown here is derived from an EMBL/GenBank/DDBJ whole genome shotgun (WGS) entry which is preliminary data.</text>
</comment>
<dbReference type="Gene3D" id="3.40.50.720">
    <property type="entry name" value="NAD(P)-binding Rossmann-like Domain"/>
    <property type="match status" value="1"/>
</dbReference>
<dbReference type="SUPFAM" id="SSF51735">
    <property type="entry name" value="NAD(P)-binding Rossmann-fold domains"/>
    <property type="match status" value="1"/>
</dbReference>
<dbReference type="STRING" id="33097.A0A150GJH1"/>
<name>A0A150GJH1_GONPE</name>
<reference evidence="4" key="1">
    <citation type="journal article" date="2016" name="Nat. Commun.">
        <title>The Gonium pectorale genome demonstrates co-option of cell cycle regulation during the evolution of multicellularity.</title>
        <authorList>
            <person name="Hanschen E.R."/>
            <person name="Marriage T.N."/>
            <person name="Ferris P.J."/>
            <person name="Hamaji T."/>
            <person name="Toyoda A."/>
            <person name="Fujiyama A."/>
            <person name="Neme R."/>
            <person name="Noguchi H."/>
            <person name="Minakuchi Y."/>
            <person name="Suzuki M."/>
            <person name="Kawai-Toyooka H."/>
            <person name="Smith D.R."/>
            <person name="Sparks H."/>
            <person name="Anderson J."/>
            <person name="Bakaric R."/>
            <person name="Luria V."/>
            <person name="Karger A."/>
            <person name="Kirschner M.W."/>
            <person name="Durand P.M."/>
            <person name="Michod R.E."/>
            <person name="Nozaki H."/>
            <person name="Olson B.J."/>
        </authorList>
    </citation>
    <scope>NUCLEOTIDE SEQUENCE [LARGE SCALE GENOMIC DNA]</scope>
    <source>
        <strain evidence="4">NIES-2863</strain>
    </source>
</reference>
<dbReference type="EMBL" id="LSYV01000019">
    <property type="protein sequence ID" value="KXZ49953.1"/>
    <property type="molecule type" value="Genomic_DNA"/>
</dbReference>
<dbReference type="AlphaFoldDB" id="A0A150GJH1"/>
<dbReference type="PANTHER" id="PTHR43157">
    <property type="entry name" value="PHOSPHATIDYLINOSITOL-GLYCAN BIOSYNTHESIS CLASS F PROTEIN-RELATED"/>
    <property type="match status" value="1"/>
</dbReference>
<dbReference type="InterPro" id="IPR036291">
    <property type="entry name" value="NAD(P)-bd_dom_sf"/>
</dbReference>
<dbReference type="PANTHER" id="PTHR43157:SF31">
    <property type="entry name" value="PHOSPHATIDYLINOSITOL-GLYCAN BIOSYNTHESIS CLASS F PROTEIN"/>
    <property type="match status" value="1"/>
</dbReference>
<keyword evidence="1" id="KW-0560">Oxidoreductase</keyword>
<keyword evidence="4" id="KW-1185">Reference proteome</keyword>
<evidence type="ECO:0008006" key="5">
    <source>
        <dbReference type="Google" id="ProtNLM"/>
    </source>
</evidence>
<gene>
    <name evidence="3" type="ORF">GPECTOR_18g111</name>
</gene>
<accession>A0A150GJH1</accession>
<feature type="region of interest" description="Disordered" evidence="2">
    <location>
        <begin position="140"/>
        <end position="159"/>
    </location>
</feature>
<evidence type="ECO:0000313" key="4">
    <source>
        <dbReference type="Proteomes" id="UP000075714"/>
    </source>
</evidence>
<evidence type="ECO:0000256" key="1">
    <source>
        <dbReference type="ARBA" id="ARBA00023002"/>
    </source>
</evidence>
<dbReference type="OrthoDB" id="542013at2759"/>
<proteinExistence type="predicted"/>
<dbReference type="Proteomes" id="UP000075714">
    <property type="component" value="Unassembled WGS sequence"/>
</dbReference>
<evidence type="ECO:0000313" key="3">
    <source>
        <dbReference type="EMBL" id="KXZ49953.1"/>
    </source>
</evidence>
<evidence type="ECO:0000256" key="2">
    <source>
        <dbReference type="SAM" id="MobiDB-lite"/>
    </source>
</evidence>
<dbReference type="GO" id="GO:0016491">
    <property type="term" value="F:oxidoreductase activity"/>
    <property type="evidence" value="ECO:0007669"/>
    <property type="project" value="UniProtKB-KW"/>
</dbReference>
<dbReference type="InterPro" id="IPR002347">
    <property type="entry name" value="SDR_fam"/>
</dbReference>
<organism evidence="3 4">
    <name type="scientific">Gonium pectorale</name>
    <name type="common">Green alga</name>
    <dbReference type="NCBI Taxonomy" id="33097"/>
    <lineage>
        <taxon>Eukaryota</taxon>
        <taxon>Viridiplantae</taxon>
        <taxon>Chlorophyta</taxon>
        <taxon>core chlorophytes</taxon>
        <taxon>Chlorophyceae</taxon>
        <taxon>CS clade</taxon>
        <taxon>Chlamydomonadales</taxon>
        <taxon>Volvocaceae</taxon>
        <taxon>Gonium</taxon>
    </lineage>
</organism>
<sequence>MNKAVEALTPVAHAHGSAVESVQLDLASFASVRRGAAEVLKSHPRLDVLLCNAGVMSSAGRGGPLQHTDDGHELTLQVNHLGHFLLVKLLLPALTASPAARVVLVSSELHRKATSAAGPSGEPPLASPDWITRLRRSASGATGSAGAAPPAGGSTTSSPPYDVAPSGFQLYCISKLYNVWMARKLAELLPPHVTANAVTPGWVPGTSLGRGVPWLARLAYQYLFPLIPFTVSVAEGARRVAAVCVGEQEGQARGGYFSRGRAASASPEGADAAAAEALWRLSEAAVAAVPEGEAAAAAAAAEEAGSVAPPLG</sequence>